<dbReference type="FunFam" id="3.40.50.1860:FF:000002">
    <property type="entry name" value="Glutamate racemase"/>
    <property type="match status" value="1"/>
</dbReference>
<evidence type="ECO:0000256" key="3">
    <source>
        <dbReference type="ARBA" id="ARBA00022960"/>
    </source>
</evidence>
<comment type="catalytic activity">
    <reaction evidence="1 8">
        <text>L-glutamate = D-glutamate</text>
        <dbReference type="Rhea" id="RHEA:12813"/>
        <dbReference type="ChEBI" id="CHEBI:29985"/>
        <dbReference type="ChEBI" id="CHEBI:29986"/>
        <dbReference type="EC" id="5.1.1.3"/>
    </reaction>
</comment>
<protein>
    <recommendedName>
        <fullName evidence="7 8">Glutamate racemase</fullName>
        <ecNumber evidence="2 8">5.1.1.3</ecNumber>
    </recommendedName>
</protein>
<dbReference type="HAMAP" id="MF_00258">
    <property type="entry name" value="Glu_racemase"/>
    <property type="match status" value="1"/>
</dbReference>
<name>A0A1M5NAE7_9BACI</name>
<evidence type="ECO:0000256" key="7">
    <source>
        <dbReference type="ARBA" id="ARBA00070053"/>
    </source>
</evidence>
<dbReference type="PANTHER" id="PTHR21198">
    <property type="entry name" value="GLUTAMATE RACEMASE"/>
    <property type="match status" value="1"/>
</dbReference>
<dbReference type="InterPro" id="IPR015942">
    <property type="entry name" value="Asp/Glu/hydantoin_racemase"/>
</dbReference>
<dbReference type="Pfam" id="PF01177">
    <property type="entry name" value="Asp_Glu_race"/>
    <property type="match status" value="1"/>
</dbReference>
<feature type="binding site" evidence="8">
    <location>
        <begin position="85"/>
        <end position="86"/>
    </location>
    <ligand>
        <name>substrate</name>
    </ligand>
</feature>
<evidence type="ECO:0000256" key="2">
    <source>
        <dbReference type="ARBA" id="ARBA00013090"/>
    </source>
</evidence>
<evidence type="ECO:0000256" key="5">
    <source>
        <dbReference type="ARBA" id="ARBA00023235"/>
    </source>
</evidence>
<keyword evidence="10" id="KW-1185">Reference proteome</keyword>
<feature type="binding site" evidence="8">
    <location>
        <begin position="197"/>
        <end position="198"/>
    </location>
    <ligand>
        <name>substrate</name>
    </ligand>
</feature>
<evidence type="ECO:0000256" key="1">
    <source>
        <dbReference type="ARBA" id="ARBA00001602"/>
    </source>
</evidence>
<dbReference type="NCBIfam" id="TIGR00067">
    <property type="entry name" value="glut_race"/>
    <property type="match status" value="1"/>
</dbReference>
<dbReference type="SUPFAM" id="SSF53681">
    <property type="entry name" value="Aspartate/glutamate racemase"/>
    <property type="match status" value="2"/>
</dbReference>
<dbReference type="EC" id="5.1.1.3" evidence="2 8"/>
<evidence type="ECO:0000256" key="4">
    <source>
        <dbReference type="ARBA" id="ARBA00022984"/>
    </source>
</evidence>
<dbReference type="GO" id="GO:0008360">
    <property type="term" value="P:regulation of cell shape"/>
    <property type="evidence" value="ECO:0007669"/>
    <property type="project" value="UniProtKB-KW"/>
</dbReference>
<keyword evidence="6 8" id="KW-0961">Cell wall biogenesis/degradation</keyword>
<sequence length="282" mass="31219">MKNNIIKEEAIFLNQPIGVIDSGVGGLTVVHELMRQLPKEKLIYLGDTLRCPYGPRTKEEVQTFTWEMVDFLIQKDIKMLIVACNTATAYTLPDLQEKLNIPVVGVIQPGARAAINFTTNDYIGVIGTEGTVKSEAYPKALHSIKPELRVESLACPMFVPMVEQGILSGIKAEHIVEKSLRPLKALHNIDTLILGCTHYPLIKDVIQKVVGDEVTLISSSEETARETSTILEVHQLLNNDDGPVNHEFYTTGELGLFTKITQSIFHSSIDNLKSVTIEKAVI</sequence>
<dbReference type="GO" id="GO:0008881">
    <property type="term" value="F:glutamate racemase activity"/>
    <property type="evidence" value="ECO:0007669"/>
    <property type="project" value="UniProtKB-UniRule"/>
</dbReference>
<accession>A0A1M5NAE7</accession>
<evidence type="ECO:0000256" key="8">
    <source>
        <dbReference type="HAMAP-Rule" id="MF_00258"/>
    </source>
</evidence>
<dbReference type="InterPro" id="IPR004391">
    <property type="entry name" value="Glu_race"/>
</dbReference>
<feature type="binding site" evidence="8">
    <location>
        <begin position="21"/>
        <end position="22"/>
    </location>
    <ligand>
        <name>substrate</name>
    </ligand>
</feature>
<dbReference type="NCBIfam" id="NF002035">
    <property type="entry name" value="PRK00865.1-3"/>
    <property type="match status" value="1"/>
</dbReference>
<dbReference type="UniPathway" id="UPA00219"/>
<comment type="similarity">
    <text evidence="8">Belongs to the aspartate/glutamate racemases family.</text>
</comment>
<keyword evidence="4 8" id="KW-0573">Peptidoglycan synthesis</keyword>
<dbReference type="Gene3D" id="3.40.50.1860">
    <property type="match status" value="2"/>
</dbReference>
<evidence type="ECO:0000313" key="9">
    <source>
        <dbReference type="EMBL" id="SHG86566.1"/>
    </source>
</evidence>
<feature type="active site" description="Proton donor/acceptor" evidence="8">
    <location>
        <position position="84"/>
    </location>
</feature>
<keyword evidence="5 8" id="KW-0413">Isomerase</keyword>
<dbReference type="GO" id="GO:0009252">
    <property type="term" value="P:peptidoglycan biosynthetic process"/>
    <property type="evidence" value="ECO:0007669"/>
    <property type="project" value="UniProtKB-UniRule"/>
</dbReference>
<dbReference type="Proteomes" id="UP000183988">
    <property type="component" value="Unassembled WGS sequence"/>
</dbReference>
<reference evidence="9 10" key="1">
    <citation type="submission" date="2016-11" db="EMBL/GenBank/DDBJ databases">
        <authorList>
            <person name="Jaros S."/>
            <person name="Januszkiewicz K."/>
            <person name="Wedrychowicz H."/>
        </authorList>
    </citation>
    <scope>NUCLEOTIDE SEQUENCE [LARGE SCALE GENOMIC DNA]</scope>
    <source>
        <strain evidence="9 10">IBRC-M 10683</strain>
    </source>
</reference>
<dbReference type="InterPro" id="IPR018187">
    <property type="entry name" value="Asp/Glu_racemase_AS_1"/>
</dbReference>
<comment type="pathway">
    <text evidence="8">Cell wall biogenesis; peptidoglycan biosynthesis.</text>
</comment>
<proteinExistence type="inferred from homology"/>
<evidence type="ECO:0000256" key="6">
    <source>
        <dbReference type="ARBA" id="ARBA00023316"/>
    </source>
</evidence>
<dbReference type="STRING" id="930117.SAMN05216225_107412"/>
<dbReference type="InterPro" id="IPR001920">
    <property type="entry name" value="Asp/Glu_race"/>
</dbReference>
<feature type="active site" description="Proton donor/acceptor" evidence="8">
    <location>
        <position position="196"/>
    </location>
</feature>
<dbReference type="PANTHER" id="PTHR21198:SF2">
    <property type="entry name" value="GLUTAMATE RACEMASE"/>
    <property type="match status" value="1"/>
</dbReference>
<keyword evidence="3 8" id="KW-0133">Cell shape</keyword>
<dbReference type="GO" id="GO:0071555">
    <property type="term" value="P:cell wall organization"/>
    <property type="evidence" value="ECO:0007669"/>
    <property type="project" value="UniProtKB-KW"/>
</dbReference>
<feature type="binding site" evidence="8">
    <location>
        <begin position="53"/>
        <end position="54"/>
    </location>
    <ligand>
        <name>substrate</name>
    </ligand>
</feature>
<organism evidence="9 10">
    <name type="scientific">Ornithinibacillus halophilus</name>
    <dbReference type="NCBI Taxonomy" id="930117"/>
    <lineage>
        <taxon>Bacteria</taxon>
        <taxon>Bacillati</taxon>
        <taxon>Bacillota</taxon>
        <taxon>Bacilli</taxon>
        <taxon>Bacillales</taxon>
        <taxon>Bacillaceae</taxon>
        <taxon>Ornithinibacillus</taxon>
    </lineage>
</organism>
<dbReference type="PROSITE" id="PS00923">
    <property type="entry name" value="ASP_GLU_RACEMASE_1"/>
    <property type="match status" value="1"/>
</dbReference>
<dbReference type="PROSITE" id="PS00924">
    <property type="entry name" value="ASP_GLU_RACEMASE_2"/>
    <property type="match status" value="1"/>
</dbReference>
<dbReference type="EMBL" id="FQVW01000074">
    <property type="protein sequence ID" value="SHG86566.1"/>
    <property type="molecule type" value="Genomic_DNA"/>
</dbReference>
<dbReference type="GO" id="GO:0042802">
    <property type="term" value="F:identical protein binding"/>
    <property type="evidence" value="ECO:0007669"/>
    <property type="project" value="UniProtKB-ARBA"/>
</dbReference>
<gene>
    <name evidence="8" type="primary">murI</name>
    <name evidence="9" type="ORF">SAMN05216225_107412</name>
</gene>
<dbReference type="AlphaFoldDB" id="A0A1M5NAE7"/>
<comment type="function">
    <text evidence="8">Provides the (R)-glutamate required for cell wall biosynthesis.</text>
</comment>
<evidence type="ECO:0000313" key="10">
    <source>
        <dbReference type="Proteomes" id="UP000183988"/>
    </source>
</evidence>
<dbReference type="InterPro" id="IPR033134">
    <property type="entry name" value="Asp/Glu_racemase_AS_2"/>
</dbReference>